<evidence type="ECO:0000259" key="1">
    <source>
        <dbReference type="Pfam" id="PF00905"/>
    </source>
</evidence>
<reference evidence="3 4" key="1">
    <citation type="submission" date="2020-08" db="EMBL/GenBank/DDBJ databases">
        <title>Sequencing the genomes of 1000 actinobacteria strains.</title>
        <authorList>
            <person name="Klenk H.-P."/>
        </authorList>
    </citation>
    <scope>NUCLEOTIDE SEQUENCE [LARGE SCALE GENOMIC DNA]</scope>
    <source>
        <strain evidence="3 4">DSM 45823</strain>
    </source>
</reference>
<name>A0A7W3R739_9ACTN</name>
<dbReference type="InterPro" id="IPR050515">
    <property type="entry name" value="Beta-lactam/transpept"/>
</dbReference>
<dbReference type="Proteomes" id="UP000539313">
    <property type="component" value="Unassembled WGS sequence"/>
</dbReference>
<dbReference type="GO" id="GO:0071972">
    <property type="term" value="F:peptidoglycan L,D-transpeptidase activity"/>
    <property type="evidence" value="ECO:0007669"/>
    <property type="project" value="TreeGrafter"/>
</dbReference>
<dbReference type="Pfam" id="PF21922">
    <property type="entry name" value="PBP_dimer_2"/>
    <property type="match status" value="1"/>
</dbReference>
<dbReference type="SUPFAM" id="SSF56601">
    <property type="entry name" value="beta-lactamase/transpeptidase-like"/>
    <property type="match status" value="1"/>
</dbReference>
<evidence type="ECO:0000313" key="4">
    <source>
        <dbReference type="Proteomes" id="UP000539313"/>
    </source>
</evidence>
<keyword evidence="3" id="KW-0808">Transferase</keyword>
<dbReference type="RefSeq" id="WP_246441977.1">
    <property type="nucleotide sequence ID" value="NZ_JACJII010000001.1"/>
</dbReference>
<feature type="domain" description="Penicillin binding protein A dimerisation" evidence="2">
    <location>
        <begin position="56"/>
        <end position="136"/>
    </location>
</feature>
<accession>A0A7W3R739</accession>
<dbReference type="AlphaFoldDB" id="A0A7W3R739"/>
<evidence type="ECO:0000313" key="3">
    <source>
        <dbReference type="EMBL" id="MBA9002221.1"/>
    </source>
</evidence>
<dbReference type="EC" id="2.4.1.129" evidence="3"/>
<dbReference type="GO" id="GO:0071555">
    <property type="term" value="P:cell wall organization"/>
    <property type="evidence" value="ECO:0007669"/>
    <property type="project" value="TreeGrafter"/>
</dbReference>
<keyword evidence="4" id="KW-1185">Reference proteome</keyword>
<dbReference type="GO" id="GO:0016757">
    <property type="term" value="F:glycosyltransferase activity"/>
    <property type="evidence" value="ECO:0007669"/>
    <property type="project" value="UniProtKB-KW"/>
</dbReference>
<dbReference type="GO" id="GO:0008658">
    <property type="term" value="F:penicillin binding"/>
    <property type="evidence" value="ECO:0007669"/>
    <property type="project" value="InterPro"/>
</dbReference>
<dbReference type="PANTHER" id="PTHR30627">
    <property type="entry name" value="PEPTIDOGLYCAN D,D-TRANSPEPTIDASE"/>
    <property type="match status" value="1"/>
</dbReference>
<dbReference type="PANTHER" id="PTHR30627:SF24">
    <property type="entry name" value="PENICILLIN-BINDING PROTEIN 4B"/>
    <property type="match status" value="1"/>
</dbReference>
<gene>
    <name evidence="3" type="ORF">HNR21_001103</name>
</gene>
<dbReference type="GO" id="GO:0005886">
    <property type="term" value="C:plasma membrane"/>
    <property type="evidence" value="ECO:0007669"/>
    <property type="project" value="TreeGrafter"/>
</dbReference>
<sequence length="493" mass="53499">MNLNMDKPLRRVTVFALLLIFALMVQVNYIQGGQAEKLQTHDLNNRQFLDVFKRPRGKILAGGEVLASSRQQPDSENYARFYKDGEIFAPVTGFFNGGASGIERAYHSLLDGRDKRITNQRWFDQFIGKPALGADVETTIIPDAQRRAYRELAQANPNLRGAVVVMDVRTGAIVVMASYPSFDPNEVAPQTGEKGARRLVELEGKPDDKGQVNQRNKQLKPLVNNVLEDTFFPGSSFKAVIAAAALENGLTKDSSVPAPSTYTLPGTRTQLPNSHEGGACGGAGQAPLILTFAESCNTTYGILGAEQIGIDKVLETNKKFRYDQRIEVEPDLRTVPSKFPDMNQAETALASIGQGNNTATPLHMCLVAAAAANDGQIMKPYLVQRVRAADQSVIEEADPRELTRAMSAGDAEQLADMMREVTRTGTAKGFPQLAGKTGTADFDGVEFNNRWFVGFAPADEPRYAFAVITQGVGSGGEAAAPIAASVMREVLRK</sequence>
<protein>
    <submittedName>
        <fullName evidence="3">Peptidoglycan glycosyltransferase</fullName>
        <ecNumber evidence="3">2.4.1.129</ecNumber>
    </submittedName>
</protein>
<proteinExistence type="predicted"/>
<dbReference type="InterPro" id="IPR054120">
    <property type="entry name" value="PBPA_dimer"/>
</dbReference>
<comment type="caution">
    <text evidence="3">The sequence shown here is derived from an EMBL/GenBank/DDBJ whole genome shotgun (WGS) entry which is preliminary data.</text>
</comment>
<feature type="domain" description="Penicillin-binding protein transpeptidase" evidence="1">
    <location>
        <begin position="161"/>
        <end position="487"/>
    </location>
</feature>
<evidence type="ECO:0000259" key="2">
    <source>
        <dbReference type="Pfam" id="PF21922"/>
    </source>
</evidence>
<dbReference type="InterPro" id="IPR012338">
    <property type="entry name" value="Beta-lactam/transpept-like"/>
</dbReference>
<dbReference type="Gene3D" id="3.90.1310.10">
    <property type="entry name" value="Penicillin-binding protein 2a (Domain 2)"/>
    <property type="match status" value="1"/>
</dbReference>
<keyword evidence="3" id="KW-0328">Glycosyltransferase</keyword>
<dbReference type="EMBL" id="JACJII010000001">
    <property type="protein sequence ID" value="MBA9002221.1"/>
    <property type="molecule type" value="Genomic_DNA"/>
</dbReference>
<dbReference type="Gene3D" id="3.40.710.10">
    <property type="entry name" value="DD-peptidase/beta-lactamase superfamily"/>
    <property type="match status" value="1"/>
</dbReference>
<organism evidence="3 4">
    <name type="scientific">Thermomonospora cellulosilytica</name>
    <dbReference type="NCBI Taxonomy" id="1411118"/>
    <lineage>
        <taxon>Bacteria</taxon>
        <taxon>Bacillati</taxon>
        <taxon>Actinomycetota</taxon>
        <taxon>Actinomycetes</taxon>
        <taxon>Streptosporangiales</taxon>
        <taxon>Thermomonosporaceae</taxon>
        <taxon>Thermomonospora</taxon>
    </lineage>
</organism>
<dbReference type="InterPro" id="IPR001460">
    <property type="entry name" value="PCN-bd_Tpept"/>
</dbReference>
<dbReference type="Pfam" id="PF00905">
    <property type="entry name" value="Transpeptidase"/>
    <property type="match status" value="1"/>
</dbReference>